<feature type="domain" description="DJ-1/PfpI" evidence="1">
    <location>
        <begin position="2"/>
        <end position="174"/>
    </location>
</feature>
<dbReference type="AlphaFoldDB" id="A0AB39HQG2"/>
<evidence type="ECO:0000313" key="2">
    <source>
        <dbReference type="EMBL" id="XDK34464.1"/>
    </source>
</evidence>
<gene>
    <name evidence="2" type="ORF">AB4Y30_08980</name>
</gene>
<accession>A0AB39HQG2</accession>
<protein>
    <submittedName>
        <fullName evidence="2">Type 1 glutamine amidotransferase family protein</fullName>
        <ecNumber evidence="2">3.2.-.-</ecNumber>
    </submittedName>
</protein>
<dbReference type="EC" id="3.2.-.-" evidence="2"/>
<proteinExistence type="predicted"/>
<dbReference type="Pfam" id="PF01965">
    <property type="entry name" value="DJ-1_PfpI"/>
    <property type="match status" value="1"/>
</dbReference>
<dbReference type="EMBL" id="CP162599">
    <property type="protein sequence ID" value="XDK34464.1"/>
    <property type="molecule type" value="Genomic_DNA"/>
</dbReference>
<dbReference type="RefSeq" id="WP_368655135.1">
    <property type="nucleotide sequence ID" value="NZ_CP162599.1"/>
</dbReference>
<dbReference type="Gene3D" id="3.40.50.880">
    <property type="match status" value="1"/>
</dbReference>
<dbReference type="InterPro" id="IPR002818">
    <property type="entry name" value="DJ-1/PfpI"/>
</dbReference>
<dbReference type="SUPFAM" id="SSF52317">
    <property type="entry name" value="Class I glutamine amidotransferase-like"/>
    <property type="match status" value="1"/>
</dbReference>
<dbReference type="CDD" id="cd03140">
    <property type="entry name" value="GATase1_PfpI_3"/>
    <property type="match status" value="1"/>
</dbReference>
<sequence length="212" mass="23745">MKTIYIYVLDTLADWELGYVTAELNSRRFFKEDANHLSIKTVSYSKQPIRTMGGMTIVPDYLIDDIIVSETSMLLLPGADTWNDPKHEAILVKANELLSVGATVCAICGATAALANFGILNNRPHTSNGPGFLEMICSNYKGQDFYIDQASIASNNLITAGSTEALLWMKQIIECLDVFKSNTLESWYNYFNTGDSKYFFELMQTLPSNNKY</sequence>
<dbReference type="GO" id="GO:0016798">
    <property type="term" value="F:hydrolase activity, acting on glycosyl bonds"/>
    <property type="evidence" value="ECO:0007669"/>
    <property type="project" value="UniProtKB-KW"/>
</dbReference>
<evidence type="ECO:0000259" key="1">
    <source>
        <dbReference type="Pfam" id="PF01965"/>
    </source>
</evidence>
<keyword evidence="2" id="KW-0326">Glycosidase</keyword>
<reference evidence="2" key="1">
    <citation type="submission" date="2024-07" db="EMBL/GenBank/DDBJ databases">
        <title>Halotolerant mesophilic bacterium Ornithinibacillus sp. 4-3, sp. nov., isolated from soil.</title>
        <authorList>
            <person name="Sidarenka A.V."/>
            <person name="Guliayeva D.E."/>
            <person name="Leanovich S.I."/>
            <person name="Hileuskaya K.S."/>
            <person name="Akhremchuk A.E."/>
            <person name="Sikolenko M.A."/>
            <person name="Valentovich L.N."/>
        </authorList>
    </citation>
    <scope>NUCLEOTIDE SEQUENCE</scope>
    <source>
        <strain evidence="2">4-3</strain>
    </source>
</reference>
<dbReference type="InterPro" id="IPR029062">
    <property type="entry name" value="Class_I_gatase-like"/>
</dbReference>
<keyword evidence="2" id="KW-0315">Glutamine amidotransferase</keyword>
<keyword evidence="2" id="KW-0378">Hydrolase</keyword>
<organism evidence="2">
    <name type="scientific">Ornithinibacillus sp. 4-3</name>
    <dbReference type="NCBI Taxonomy" id="3231488"/>
    <lineage>
        <taxon>Bacteria</taxon>
        <taxon>Bacillati</taxon>
        <taxon>Bacillota</taxon>
        <taxon>Bacilli</taxon>
        <taxon>Bacillales</taxon>
        <taxon>Bacillaceae</taxon>
        <taxon>Ornithinibacillus</taxon>
    </lineage>
</organism>
<name>A0AB39HQG2_9BACI</name>